<dbReference type="Pfam" id="PF07093">
    <property type="entry name" value="SGT1"/>
    <property type="match status" value="1"/>
</dbReference>
<dbReference type="Proteomes" id="UP000678499">
    <property type="component" value="Unassembled WGS sequence"/>
</dbReference>
<reference evidence="1" key="1">
    <citation type="submission" date="2020-11" db="EMBL/GenBank/DDBJ databases">
        <authorList>
            <person name="Tran Van P."/>
        </authorList>
    </citation>
    <scope>NUCLEOTIDE SEQUENCE</scope>
</reference>
<dbReference type="GO" id="GO:0005634">
    <property type="term" value="C:nucleus"/>
    <property type="evidence" value="ECO:0007669"/>
    <property type="project" value="TreeGrafter"/>
</dbReference>
<evidence type="ECO:0000313" key="2">
    <source>
        <dbReference type="Proteomes" id="UP000678499"/>
    </source>
</evidence>
<dbReference type="PANTHER" id="PTHR13060">
    <property type="entry name" value="SGT1 PROTEIN HSGT1 SUPPRESSOR OF GCR2"/>
    <property type="match status" value="1"/>
</dbReference>
<evidence type="ECO:0000313" key="1">
    <source>
        <dbReference type="EMBL" id="CAD7276233.1"/>
    </source>
</evidence>
<protein>
    <submittedName>
        <fullName evidence="1">Uncharacterized protein</fullName>
    </submittedName>
</protein>
<dbReference type="EMBL" id="OA882617">
    <property type="protein sequence ID" value="CAD7276233.1"/>
    <property type="molecule type" value="Genomic_DNA"/>
</dbReference>
<accession>A0A7R9BIX2</accession>
<dbReference type="EMBL" id="CAJPEX010000580">
    <property type="protein sequence ID" value="CAG0916385.1"/>
    <property type="molecule type" value="Genomic_DNA"/>
</dbReference>
<proteinExistence type="predicted"/>
<dbReference type="OrthoDB" id="27237at2759"/>
<name>A0A7R9BIX2_9CRUS</name>
<dbReference type="InterPro" id="IPR010770">
    <property type="entry name" value="Ecd"/>
</dbReference>
<sequence>MFSGEVFPESCVAYELYPCFPENNAIHDVLKATVEECGKLCGTDVANYLWHYDDWTLHPQLIGKGEGSFINEYPGPLSDFVPHLEGMLCFGDNVEDEWFVTWLLFKLTKMIPGLIARRIALFQSSPELGQPVWNEEVRVLGNTGRSISAGRRERASLKGCSLLGVIFSVGTEGIICFGPGGRN</sequence>
<keyword evidence="2" id="KW-1185">Reference proteome</keyword>
<gene>
    <name evidence="1" type="ORF">NMOB1V02_LOCUS4005</name>
</gene>
<dbReference type="PANTHER" id="PTHR13060:SF0">
    <property type="entry name" value="PROTEIN ECDYSONELESS HOMOLOG"/>
    <property type="match status" value="1"/>
</dbReference>
<dbReference type="AlphaFoldDB" id="A0A7R9BIX2"/>
<organism evidence="1">
    <name type="scientific">Notodromas monacha</name>
    <dbReference type="NCBI Taxonomy" id="399045"/>
    <lineage>
        <taxon>Eukaryota</taxon>
        <taxon>Metazoa</taxon>
        <taxon>Ecdysozoa</taxon>
        <taxon>Arthropoda</taxon>
        <taxon>Crustacea</taxon>
        <taxon>Oligostraca</taxon>
        <taxon>Ostracoda</taxon>
        <taxon>Podocopa</taxon>
        <taxon>Podocopida</taxon>
        <taxon>Cypridocopina</taxon>
        <taxon>Cypridoidea</taxon>
        <taxon>Cyprididae</taxon>
        <taxon>Notodromas</taxon>
    </lineage>
</organism>